<dbReference type="Gene3D" id="3.40.50.300">
    <property type="entry name" value="P-loop containing nucleotide triphosphate hydrolases"/>
    <property type="match status" value="4"/>
</dbReference>
<dbReference type="GO" id="GO:0005524">
    <property type="term" value="F:ATP binding"/>
    <property type="evidence" value="ECO:0007669"/>
    <property type="project" value="UniProtKB-UniRule"/>
</dbReference>
<feature type="domain" description="FtsK" evidence="6">
    <location>
        <begin position="1057"/>
        <end position="1247"/>
    </location>
</feature>
<evidence type="ECO:0000313" key="8">
    <source>
        <dbReference type="Proteomes" id="UP000181951"/>
    </source>
</evidence>
<dbReference type="PANTHER" id="PTHR22683">
    <property type="entry name" value="SPORULATION PROTEIN RELATED"/>
    <property type="match status" value="1"/>
</dbReference>
<dbReference type="InterPro" id="IPR002543">
    <property type="entry name" value="FtsK_dom"/>
</dbReference>
<feature type="binding site" evidence="3">
    <location>
        <begin position="710"/>
        <end position="717"/>
    </location>
    <ligand>
        <name>ATP</name>
        <dbReference type="ChEBI" id="CHEBI:30616"/>
    </ligand>
</feature>
<protein>
    <submittedName>
        <fullName evidence="7">DNA segregation ATPase FtsK/SpoIIIE, S-DNA-T family</fullName>
    </submittedName>
</protein>
<dbReference type="InterPro" id="IPR050206">
    <property type="entry name" value="FtsK/SpoIIIE/SftA"/>
</dbReference>
<dbReference type="Proteomes" id="UP000181951">
    <property type="component" value="Unassembled WGS sequence"/>
</dbReference>
<dbReference type="SMART" id="SM00382">
    <property type="entry name" value="AAA"/>
    <property type="match status" value="3"/>
</dbReference>
<dbReference type="RefSeq" id="WP_075017143.1">
    <property type="nucleotide sequence ID" value="NZ_FODD01000017.1"/>
</dbReference>
<reference evidence="7 8" key="1">
    <citation type="submission" date="2016-10" db="EMBL/GenBank/DDBJ databases">
        <authorList>
            <person name="de Groot N.N."/>
        </authorList>
    </citation>
    <scope>NUCLEOTIDE SEQUENCE [LARGE SCALE GENOMIC DNA]</scope>
    <source>
        <strain evidence="7 8">CGMCC 4.2026</strain>
    </source>
</reference>
<dbReference type="InterPro" id="IPR027417">
    <property type="entry name" value="P-loop_NTPase"/>
</dbReference>
<feature type="region of interest" description="Disordered" evidence="4">
    <location>
        <begin position="922"/>
        <end position="964"/>
    </location>
</feature>
<name>A0A1H8LUH6_9ACTN</name>
<evidence type="ECO:0000313" key="7">
    <source>
        <dbReference type="EMBL" id="SEO08729.1"/>
    </source>
</evidence>
<feature type="compositionally biased region" description="Low complexity" evidence="4">
    <location>
        <begin position="928"/>
        <end position="937"/>
    </location>
</feature>
<feature type="binding site" evidence="3">
    <location>
        <begin position="1074"/>
        <end position="1081"/>
    </location>
    <ligand>
        <name>ATP</name>
        <dbReference type="ChEBI" id="CHEBI:30616"/>
    </ligand>
</feature>
<proteinExistence type="predicted"/>
<dbReference type="CDD" id="cd01127">
    <property type="entry name" value="TrwB_TraG_TraD_VirD4"/>
    <property type="match status" value="1"/>
</dbReference>
<dbReference type="STRING" id="310780.SAMN05216267_10179"/>
<evidence type="ECO:0000256" key="1">
    <source>
        <dbReference type="ARBA" id="ARBA00022741"/>
    </source>
</evidence>
<dbReference type="EMBL" id="FODD01000017">
    <property type="protein sequence ID" value="SEO08729.1"/>
    <property type="molecule type" value="Genomic_DNA"/>
</dbReference>
<dbReference type="GO" id="GO:0003677">
    <property type="term" value="F:DNA binding"/>
    <property type="evidence" value="ECO:0007669"/>
    <property type="project" value="InterPro"/>
</dbReference>
<dbReference type="SUPFAM" id="SSF52540">
    <property type="entry name" value="P-loop containing nucleoside triphosphate hydrolases"/>
    <property type="match status" value="3"/>
</dbReference>
<dbReference type="InterPro" id="IPR003593">
    <property type="entry name" value="AAA+_ATPase"/>
</dbReference>
<keyword evidence="5" id="KW-0472">Membrane</keyword>
<keyword evidence="2 3" id="KW-0067">ATP-binding</keyword>
<evidence type="ECO:0000256" key="5">
    <source>
        <dbReference type="SAM" id="Phobius"/>
    </source>
</evidence>
<organism evidence="7 8">
    <name type="scientific">Actinacidiphila rubida</name>
    <dbReference type="NCBI Taxonomy" id="310780"/>
    <lineage>
        <taxon>Bacteria</taxon>
        <taxon>Bacillati</taxon>
        <taxon>Actinomycetota</taxon>
        <taxon>Actinomycetes</taxon>
        <taxon>Kitasatosporales</taxon>
        <taxon>Streptomycetaceae</taxon>
        <taxon>Actinacidiphila</taxon>
    </lineage>
</organism>
<dbReference type="Pfam" id="PF01580">
    <property type="entry name" value="FtsK_SpoIIIE"/>
    <property type="match status" value="2"/>
</dbReference>
<feature type="region of interest" description="Disordered" evidence="4">
    <location>
        <begin position="178"/>
        <end position="218"/>
    </location>
</feature>
<evidence type="ECO:0000256" key="3">
    <source>
        <dbReference type="PROSITE-ProRule" id="PRU00289"/>
    </source>
</evidence>
<keyword evidence="5" id="KW-1133">Transmembrane helix</keyword>
<feature type="transmembrane region" description="Helical" evidence="5">
    <location>
        <begin position="289"/>
        <end position="306"/>
    </location>
</feature>
<dbReference type="OrthoDB" id="9807790at2"/>
<keyword evidence="5" id="KW-0812">Transmembrane</keyword>
<gene>
    <name evidence="7" type="ORF">SAMN05216267_10179</name>
</gene>
<sequence length="1552" mass="164759">MKLLITTVDGERRERRDVLLNAAAGTSVRRLAPELLAAHRGTAPGGDAVPATGEAAGPVLYLDDLPLDPESTLSAAGIRDGSTIGLGAPVAGSATAYGPARHEMPTPARPGAGPEAELQVIGGPLAGRVHLLGMGAHLLGPVPGSSVPLAGRGVPDAGLRIAVRPDGTVLAELPGGDAQVRLSLPEPPAPRPRADVTALPPEPVPEPGRRPAEPDPVPDGWTPWPLDGELVLGEHLLRVVRPTPADAAVVPSAHDTTLDFNRPPRLLPPLQPETFRLPAPPEAPKRRPIPFLVMIAPMFLGVAMVWLLHSYYFLVFMILSPVMGFGNWLSGRRSGRKDFLNAVANYRLRRASLEADVRAKVDTERRVRVASAPDPAVVGQMAVGPGARLWERRRSDPDNLILRIGTTRQQSLLQIEDSSREDNHRTVFWQIPDMPIGVDMAGSLVVGIAGAEEPARSLARWAVAQAAVLHSPRDLKICVLTDSGAADSWQWARWLPHTRSGLSTGQDNAPVILLGNDPETVANRVTELINQIRTRTMSQQATLRGALASQPDVLVVLDGARELRDVPGMVQVLKEGPACGIYPLCIDREERMLPEEANAVVSLARDTLTLRRTGMPDVTGIRPDYVTAEWAERLARGIAPVIDVTPDAGGGLPDQVSLLDLLDLEPPGADTILERWTRRPASTSVLLGQGFDRPVSFDLVKDGPHALIAGTTGSGKSELLQTFVASLAAVNHPDELTFVLVDYKGGSAFKDCVRLPHTLGMVTDLDSHLVQRALASLTAELIRREHMLAAAGAKDHPEYRALRRRDPSLPPMPRLLLIIDEFATLAREIPDFIPGLVGIAQRGRSLGLHMVLATQRPAGVVTNDIRANTNLRISLRVTDTNDSTDVLDVPDAASISSGTPGRALVRTGHRSAMSFQTAYVGAPRPEEAGPAGAAPDGAADDGGDGDGQPAYDDESTLWSTPLPWQRLGRAVEAPEDEESEFPELDADEGPTDLMVLVDAIREAAERSGHVPASSPWLPPLEMSLDLSELPAPRPPTGDGRMVPAAWAREDLPSLQIQPPVMLDLDEFGHLYVMGMPRSGRSQTLRTIAAAVARANSCADVHFYAVDAAGGALSALSALPHTGAVVPRADIERLNRLLNRLTAELVRRQELLATHSASTLTELRGVLPPGQRPAHLVLLIDGWDTLNALISDIEDGRMVAQVATLLREGSAVGVHVVATSERALMGGRIAALNDNKLLLRMSEPGDFVMHGIDRARIPSAMGPGRGFRTEGGNELQVAVLPGGPSGQEQAEALRLIGSEAARRDQDVPPSARPFRIETLPSQIPFKDAWARASAAEQRRPLHGLVGLGGDDVAPVWADFAGVSASYVIVGPPGSGRSTALASLAASLLRGGTGVVALTPRESPLRALEGRRGAAVITSLQPTEHDVTTALESVGGGPAVLLVDDADLLAMTPADNLLRDIAASGRDRSLGIAVAGPAEALVSPLSSWIGQVRRSRKGLLLSPQSVGEGDILGLRLPHNIIRVNRVPGRGYTTDVTGALLTVLVPETSPGQDAG</sequence>
<keyword evidence="8" id="KW-1185">Reference proteome</keyword>
<feature type="domain" description="FtsK" evidence="6">
    <location>
        <begin position="692"/>
        <end position="884"/>
    </location>
</feature>
<dbReference type="PANTHER" id="PTHR22683:SF1">
    <property type="entry name" value="TYPE VII SECRETION SYSTEM PROTEIN ESSC"/>
    <property type="match status" value="1"/>
</dbReference>
<evidence type="ECO:0000256" key="4">
    <source>
        <dbReference type="SAM" id="MobiDB-lite"/>
    </source>
</evidence>
<feature type="transmembrane region" description="Helical" evidence="5">
    <location>
        <begin position="312"/>
        <end position="330"/>
    </location>
</feature>
<evidence type="ECO:0000256" key="2">
    <source>
        <dbReference type="ARBA" id="ARBA00022840"/>
    </source>
</evidence>
<evidence type="ECO:0000259" key="6">
    <source>
        <dbReference type="PROSITE" id="PS50901"/>
    </source>
</evidence>
<accession>A0A1H8LUH6</accession>
<dbReference type="PROSITE" id="PS50901">
    <property type="entry name" value="FTSK"/>
    <property type="match status" value="2"/>
</dbReference>
<keyword evidence="1 3" id="KW-0547">Nucleotide-binding</keyword>